<organism evidence="2 3">
    <name type="scientific">Eubacterium ramulus</name>
    <dbReference type="NCBI Taxonomy" id="39490"/>
    <lineage>
        <taxon>Bacteria</taxon>
        <taxon>Bacillati</taxon>
        <taxon>Bacillota</taxon>
        <taxon>Clostridia</taxon>
        <taxon>Eubacteriales</taxon>
        <taxon>Eubacteriaceae</taxon>
        <taxon>Eubacterium</taxon>
    </lineage>
</organism>
<name>A0A2V1JQJ5_EUBRA</name>
<feature type="domain" description="DUF6382" evidence="1">
    <location>
        <begin position="2"/>
        <end position="65"/>
    </location>
</feature>
<reference evidence="2 3" key="1">
    <citation type="submission" date="2014-09" db="EMBL/GenBank/DDBJ databases">
        <title>Butyrate-producing bacteria isolated from human gut.</title>
        <authorList>
            <person name="Zhang Q."/>
            <person name="Zhao L."/>
        </authorList>
    </citation>
    <scope>NUCLEOTIDE SEQUENCE [LARGE SCALE GENOMIC DNA]</scope>
    <source>
        <strain evidence="2 3">21</strain>
    </source>
</reference>
<evidence type="ECO:0000313" key="2">
    <source>
        <dbReference type="EMBL" id="PWE86044.1"/>
    </source>
</evidence>
<proteinExistence type="predicted"/>
<sequence length="108" mass="13064">MMEQIVDMNQKINANDLNAESVIWDINYIFINEATRKLQFIYLPLEQNWQTVDVQMLVDYIWYSVKSVQGHDRNYISEFAYFLKGMVYKLIQGRKYAIYGSSRNRYWN</sequence>
<comment type="caution">
    <text evidence="2">The sequence shown here is derived from an EMBL/GenBank/DDBJ whole genome shotgun (WGS) entry which is preliminary data.</text>
</comment>
<dbReference type="AlphaFoldDB" id="A0A2V1JQJ5"/>
<gene>
    <name evidence="2" type="ORF">LG34_12410</name>
</gene>
<dbReference type="RefSeq" id="WP_109216266.1">
    <property type="nucleotide sequence ID" value="NZ_JRFU01000135.1"/>
</dbReference>
<evidence type="ECO:0000313" key="3">
    <source>
        <dbReference type="Proteomes" id="UP000245288"/>
    </source>
</evidence>
<keyword evidence="3" id="KW-1185">Reference proteome</keyword>
<dbReference type="EMBL" id="JRFU01000135">
    <property type="protein sequence ID" value="PWE86044.1"/>
    <property type="molecule type" value="Genomic_DNA"/>
</dbReference>
<evidence type="ECO:0000259" key="1">
    <source>
        <dbReference type="Pfam" id="PF19909"/>
    </source>
</evidence>
<dbReference type="Pfam" id="PF19909">
    <property type="entry name" value="DUF6382"/>
    <property type="match status" value="1"/>
</dbReference>
<dbReference type="InterPro" id="IPR045962">
    <property type="entry name" value="DUF6382"/>
</dbReference>
<dbReference type="Proteomes" id="UP000245288">
    <property type="component" value="Unassembled WGS sequence"/>
</dbReference>
<protein>
    <recommendedName>
        <fullName evidence="1">DUF6382 domain-containing protein</fullName>
    </recommendedName>
</protein>
<dbReference type="OrthoDB" id="9783862at2"/>
<accession>A0A2V1JQJ5</accession>